<dbReference type="Proteomes" id="UP001156903">
    <property type="component" value="Unassembled WGS sequence"/>
</dbReference>
<reference evidence="2" key="1">
    <citation type="journal article" date="2019" name="Int. J. Syst. Evol. Microbiol.">
        <title>The Global Catalogue of Microorganisms (GCM) 10K type strain sequencing project: providing services to taxonomists for standard genome sequencing and annotation.</title>
        <authorList>
            <consortium name="The Broad Institute Genomics Platform"/>
            <consortium name="The Broad Institute Genome Sequencing Center for Infectious Disease"/>
            <person name="Wu L."/>
            <person name="Ma J."/>
        </authorList>
    </citation>
    <scope>NUCLEOTIDE SEQUENCE [LARGE SCALE GENOMIC DNA]</scope>
    <source>
        <strain evidence="2">NBRC 109341</strain>
    </source>
</reference>
<dbReference type="RefSeq" id="WP_284306720.1">
    <property type="nucleotide sequence ID" value="NZ_BSPB01000003.1"/>
</dbReference>
<evidence type="ECO:0000313" key="2">
    <source>
        <dbReference type="Proteomes" id="UP001156903"/>
    </source>
</evidence>
<protein>
    <recommendedName>
        <fullName evidence="3">DUF1631 domain-containing protein</fullName>
    </recommendedName>
</protein>
<proteinExistence type="predicted"/>
<organism evidence="1 2">
    <name type="scientific">Hydrogenophaga electricum</name>
    <dbReference type="NCBI Taxonomy" id="1230953"/>
    <lineage>
        <taxon>Bacteria</taxon>
        <taxon>Pseudomonadati</taxon>
        <taxon>Pseudomonadota</taxon>
        <taxon>Betaproteobacteria</taxon>
        <taxon>Burkholderiales</taxon>
        <taxon>Comamonadaceae</taxon>
        <taxon>Hydrogenophaga</taxon>
    </lineage>
</organism>
<sequence length="695" mass="76157">MTALSPIYQKSLNEALVLARDWIPAWLMQLYAALEQREAATVSPLEKQLLGQSRRALQQHRDMVATRFLEALGRALSGELTPQSLQGPRSLQALSFDELELMDDRQVNDTVELARVQQLVRMSADEALVALSARLSAAQGLSVIRHEANPLRPDVVVAALMQALRTMHLDEAVRTRWLHAGAVSLGEQLQAYYQELSRRLDRWGIEPASYAVVQSPAAKAGVARAAGVSASPRAESVTTAAVPGQAPVLTLDHLHQLLVGNLEHPDAAGETGNAMTRTLAAEVVSQLLRRIADDHRLLPTVREMIERLKPALLELARTDPRFFADRQNPARRLLDLITARGLAFTSDQDSTFAPFALSVMAVVQGLEAPGTQLSQRFAQQLQQLEQALAADAGSRGRAVQSLVRAEQRNLMAKRVAHEIEGRNDFARAPGVVRRFLQGPWAQVVAQARLDAEIVGGASPRGAAAQRYMDILPDLLWSAQIVQASRNRPRLIKLIPALLKTLREGLESIDYPRAQSEGFFQALMGLHEAAYKAVPTEAGDSIQSRHSHSGYPDEASAWLQPAEARDTGFIDDLTIETQPDFLETEPMPMPRDLADVKADQAREQGQVPLSVGAWVDLLDGDRVVRCQLTWASPHATMFLFHAVDGRTISLTRRGLDRLLASSRLHVVADHGVVDDALDNVARQAAINSGQSRSGPH</sequence>
<evidence type="ECO:0000313" key="1">
    <source>
        <dbReference type="EMBL" id="GLS13276.1"/>
    </source>
</evidence>
<gene>
    <name evidence="1" type="ORF">GCM10007935_07050</name>
</gene>
<dbReference type="EMBL" id="BSPB01000003">
    <property type="protein sequence ID" value="GLS13276.1"/>
    <property type="molecule type" value="Genomic_DNA"/>
</dbReference>
<dbReference type="Pfam" id="PF07793">
    <property type="entry name" value="DUF1631"/>
    <property type="match status" value="1"/>
</dbReference>
<accession>A0ABQ6BZ81</accession>
<name>A0ABQ6BZ81_9BURK</name>
<keyword evidence="2" id="KW-1185">Reference proteome</keyword>
<evidence type="ECO:0008006" key="3">
    <source>
        <dbReference type="Google" id="ProtNLM"/>
    </source>
</evidence>
<comment type="caution">
    <text evidence="1">The sequence shown here is derived from an EMBL/GenBank/DDBJ whole genome shotgun (WGS) entry which is preliminary data.</text>
</comment>
<dbReference type="InterPro" id="IPR012434">
    <property type="entry name" value="DUF1631"/>
</dbReference>